<dbReference type="InterPro" id="IPR000641">
    <property type="entry name" value="CbxX/CfxQ"/>
</dbReference>
<name>A0A9P7UU22_9AGAR</name>
<dbReference type="GO" id="GO:0005524">
    <property type="term" value="F:ATP binding"/>
    <property type="evidence" value="ECO:0007669"/>
    <property type="project" value="UniProtKB-KW"/>
</dbReference>
<dbReference type="SUPFAM" id="SSF52540">
    <property type="entry name" value="P-loop containing nucleoside triphosphate hydrolases"/>
    <property type="match status" value="1"/>
</dbReference>
<protein>
    <recommendedName>
        <fullName evidence="7">AAA+ ATPase domain-containing protein</fullName>
    </recommendedName>
</protein>
<accession>A0A9P7UU22</accession>
<organism evidence="8 9">
    <name type="scientific">Marasmius oreades</name>
    <name type="common">fairy-ring Marasmius</name>
    <dbReference type="NCBI Taxonomy" id="181124"/>
    <lineage>
        <taxon>Eukaryota</taxon>
        <taxon>Fungi</taxon>
        <taxon>Dikarya</taxon>
        <taxon>Basidiomycota</taxon>
        <taxon>Agaricomycotina</taxon>
        <taxon>Agaricomycetes</taxon>
        <taxon>Agaricomycetidae</taxon>
        <taxon>Agaricales</taxon>
        <taxon>Marasmiineae</taxon>
        <taxon>Marasmiaceae</taxon>
        <taxon>Marasmius</taxon>
    </lineage>
</organism>
<evidence type="ECO:0000313" key="8">
    <source>
        <dbReference type="EMBL" id="KAG7091804.1"/>
    </source>
</evidence>
<dbReference type="EMBL" id="CM032185">
    <property type="protein sequence ID" value="KAG7091804.1"/>
    <property type="molecule type" value="Genomic_DNA"/>
</dbReference>
<keyword evidence="2" id="KW-0812">Transmembrane</keyword>
<comment type="similarity">
    <text evidence="1">Belongs to the CbxX/CfxQ family.</text>
</comment>
<evidence type="ECO:0000256" key="3">
    <source>
        <dbReference type="ARBA" id="ARBA00022741"/>
    </source>
</evidence>
<evidence type="ECO:0000256" key="2">
    <source>
        <dbReference type="ARBA" id="ARBA00022692"/>
    </source>
</evidence>
<comment type="caution">
    <text evidence="8">The sequence shown here is derived from an EMBL/GenBank/DDBJ whole genome shotgun (WGS) entry which is preliminary data.</text>
</comment>
<dbReference type="SMART" id="SM00382">
    <property type="entry name" value="AAA"/>
    <property type="match status" value="1"/>
</dbReference>
<dbReference type="Gene3D" id="1.20.1560.10">
    <property type="entry name" value="ABC transporter type 1, transmembrane domain"/>
    <property type="match status" value="1"/>
</dbReference>
<evidence type="ECO:0000256" key="6">
    <source>
        <dbReference type="ARBA" id="ARBA00023136"/>
    </source>
</evidence>
<keyword evidence="6" id="KW-0472">Membrane</keyword>
<reference evidence="8" key="1">
    <citation type="journal article" date="2021" name="Genome Biol. Evol.">
        <title>The assembled and annotated genome of the fairy-ring fungus Marasmius oreades.</title>
        <authorList>
            <person name="Hiltunen M."/>
            <person name="Ament-Velasquez S.L."/>
            <person name="Johannesson H."/>
        </authorList>
    </citation>
    <scope>NUCLEOTIDE SEQUENCE</scope>
    <source>
        <strain evidence="8">03SP1</strain>
    </source>
</reference>
<evidence type="ECO:0000259" key="7">
    <source>
        <dbReference type="SMART" id="SM00382"/>
    </source>
</evidence>
<dbReference type="OrthoDB" id="2423195at2759"/>
<dbReference type="KEGG" id="more:E1B28_008207"/>
<keyword evidence="5" id="KW-1133">Transmembrane helix</keyword>
<dbReference type="PRINTS" id="PR00819">
    <property type="entry name" value="CBXCFQXSUPER"/>
</dbReference>
<evidence type="ECO:0000256" key="5">
    <source>
        <dbReference type="ARBA" id="ARBA00022989"/>
    </source>
</evidence>
<evidence type="ECO:0000256" key="1">
    <source>
        <dbReference type="ARBA" id="ARBA00010378"/>
    </source>
</evidence>
<dbReference type="InterPro" id="IPR027417">
    <property type="entry name" value="P-loop_NTPase"/>
</dbReference>
<dbReference type="CDD" id="cd00009">
    <property type="entry name" value="AAA"/>
    <property type="match status" value="1"/>
</dbReference>
<dbReference type="Pfam" id="PF00004">
    <property type="entry name" value="AAA"/>
    <property type="match status" value="1"/>
</dbReference>
<dbReference type="InterPro" id="IPR050773">
    <property type="entry name" value="CbxX/CfxQ_RuBisCO_ESX"/>
</dbReference>
<sequence>MFAPEMQAITYGRGAAAKLYATIDRIPDINSTNPNDVKPSSLEHISFASSSHPDVTVLRALSFTLRAGTTAPLSEAYKELQSLIGLASTKATIDSLVTLVQVNNERQLKGKKSVEVLLNRVFLGPPGTGKTTVAKLYAKLLNEMGLLSTGEVVTKNANDFIGQFIGQSEANTKAILASAKGKVLIIDEAHILNPTSYNNADVFKEDVIDSLVSGIQNMPGDDQCVLLLGYEEEMFEMFENANPGLNRRFRISDSFYFPDFTTDGTSGSARSSHWYR</sequence>
<gene>
    <name evidence="8" type="ORF">E1B28_008207</name>
</gene>
<keyword evidence="4" id="KW-0067">ATP-binding</keyword>
<dbReference type="InterPro" id="IPR003593">
    <property type="entry name" value="AAA+_ATPase"/>
</dbReference>
<keyword evidence="9" id="KW-1185">Reference proteome</keyword>
<dbReference type="Gene3D" id="3.40.50.300">
    <property type="entry name" value="P-loop containing nucleotide triphosphate hydrolases"/>
    <property type="match status" value="2"/>
</dbReference>
<evidence type="ECO:0000256" key="4">
    <source>
        <dbReference type="ARBA" id="ARBA00022840"/>
    </source>
</evidence>
<dbReference type="PANTHER" id="PTHR43392">
    <property type="entry name" value="AAA-TYPE ATPASE FAMILY PROTEIN / ANKYRIN REPEAT FAMILY PROTEIN"/>
    <property type="match status" value="1"/>
</dbReference>
<dbReference type="Proteomes" id="UP001049176">
    <property type="component" value="Chromosome 5"/>
</dbReference>
<dbReference type="GO" id="GO:0016887">
    <property type="term" value="F:ATP hydrolysis activity"/>
    <property type="evidence" value="ECO:0007669"/>
    <property type="project" value="InterPro"/>
</dbReference>
<dbReference type="RefSeq" id="XP_043008274.1">
    <property type="nucleotide sequence ID" value="XM_043152991.1"/>
</dbReference>
<dbReference type="GO" id="GO:0016020">
    <property type="term" value="C:membrane"/>
    <property type="evidence" value="ECO:0007669"/>
    <property type="project" value="InterPro"/>
</dbReference>
<dbReference type="GeneID" id="66077283"/>
<dbReference type="AlphaFoldDB" id="A0A9P7UU22"/>
<dbReference type="FunFam" id="3.40.50.300:FF:000216">
    <property type="entry name" value="Type VII secretion ATPase EccA"/>
    <property type="match status" value="1"/>
</dbReference>
<proteinExistence type="inferred from homology"/>
<dbReference type="PANTHER" id="PTHR43392:SF2">
    <property type="entry name" value="AAA-TYPE ATPASE FAMILY PROTEIN _ ANKYRIN REPEAT FAMILY PROTEIN"/>
    <property type="match status" value="1"/>
</dbReference>
<evidence type="ECO:0000313" key="9">
    <source>
        <dbReference type="Proteomes" id="UP001049176"/>
    </source>
</evidence>
<feature type="domain" description="AAA+ ATPase" evidence="7">
    <location>
        <begin position="117"/>
        <end position="261"/>
    </location>
</feature>
<dbReference type="InterPro" id="IPR036640">
    <property type="entry name" value="ABC1_TM_sf"/>
</dbReference>
<keyword evidence="3" id="KW-0547">Nucleotide-binding</keyword>
<dbReference type="InterPro" id="IPR003959">
    <property type="entry name" value="ATPase_AAA_core"/>
</dbReference>